<proteinExistence type="predicted"/>
<dbReference type="AlphaFoldDB" id="A0A4R6EM63"/>
<comment type="caution">
    <text evidence="1">The sequence shown here is derived from an EMBL/GenBank/DDBJ whole genome shotgun (WGS) entry which is preliminary data.</text>
</comment>
<sequence length="35" mass="4140">MAIKAGFVNNRTQNSEYHQSIIYFLFINHCFVGIY</sequence>
<reference evidence="1 2" key="1">
    <citation type="submission" date="2019-03" db="EMBL/GenBank/DDBJ databases">
        <title>Genomic analyses of the natural microbiome of Caenorhabditis elegans.</title>
        <authorList>
            <person name="Samuel B."/>
        </authorList>
    </citation>
    <scope>NUCLEOTIDE SEQUENCE [LARGE SCALE GENOMIC DNA]</scope>
    <source>
        <strain evidence="1 2">BIGb0156</strain>
    </source>
</reference>
<name>A0A4R6EM63_SCAGO</name>
<dbReference type="Proteomes" id="UP000295530">
    <property type="component" value="Unassembled WGS sequence"/>
</dbReference>
<accession>A0A4R6EM63</accession>
<gene>
    <name evidence="1" type="ORF">EC847_103270</name>
</gene>
<organism evidence="1 2">
    <name type="scientific">Scandinavium goeteborgense</name>
    <dbReference type="NCBI Taxonomy" id="1851514"/>
    <lineage>
        <taxon>Bacteria</taxon>
        <taxon>Pseudomonadati</taxon>
        <taxon>Pseudomonadota</taxon>
        <taxon>Gammaproteobacteria</taxon>
        <taxon>Enterobacterales</taxon>
        <taxon>Enterobacteriaceae</taxon>
        <taxon>Scandinavium</taxon>
    </lineage>
</organism>
<evidence type="ECO:0000313" key="2">
    <source>
        <dbReference type="Proteomes" id="UP000295530"/>
    </source>
</evidence>
<evidence type="ECO:0000313" key="1">
    <source>
        <dbReference type="EMBL" id="TDN60089.1"/>
    </source>
</evidence>
<dbReference type="EMBL" id="SNVX01000003">
    <property type="protein sequence ID" value="TDN60089.1"/>
    <property type="molecule type" value="Genomic_DNA"/>
</dbReference>
<keyword evidence="2" id="KW-1185">Reference proteome</keyword>
<protein>
    <submittedName>
        <fullName evidence="1">Uncharacterized protein</fullName>
    </submittedName>
</protein>